<accession>A0A6S7HKL6</accession>
<gene>
    <name evidence="1" type="ORF">PACLA_8A053991</name>
</gene>
<reference evidence="1" key="1">
    <citation type="submission" date="2020-04" db="EMBL/GenBank/DDBJ databases">
        <authorList>
            <person name="Alioto T."/>
            <person name="Alioto T."/>
            <person name="Gomez Garrido J."/>
        </authorList>
    </citation>
    <scope>NUCLEOTIDE SEQUENCE</scope>
    <source>
        <strain evidence="1">A484AB</strain>
    </source>
</reference>
<organism evidence="1 2">
    <name type="scientific">Paramuricea clavata</name>
    <name type="common">Red gorgonian</name>
    <name type="synonym">Violescent sea-whip</name>
    <dbReference type="NCBI Taxonomy" id="317549"/>
    <lineage>
        <taxon>Eukaryota</taxon>
        <taxon>Metazoa</taxon>
        <taxon>Cnidaria</taxon>
        <taxon>Anthozoa</taxon>
        <taxon>Octocorallia</taxon>
        <taxon>Malacalcyonacea</taxon>
        <taxon>Plexauridae</taxon>
        <taxon>Paramuricea</taxon>
    </lineage>
</organism>
<dbReference type="EMBL" id="CACRXK020002635">
    <property type="protein sequence ID" value="CAB3995297.1"/>
    <property type="molecule type" value="Genomic_DNA"/>
</dbReference>
<protein>
    <submittedName>
        <fullName evidence="1">Uncharacterized protein</fullName>
    </submittedName>
</protein>
<proteinExistence type="predicted"/>
<dbReference type="AlphaFoldDB" id="A0A6S7HKL6"/>
<evidence type="ECO:0000313" key="1">
    <source>
        <dbReference type="EMBL" id="CAB3995297.1"/>
    </source>
</evidence>
<sequence>RSELASFLRNPCSCVKSISELGKGKHRGTDGLGTKYSVTAETSTAPNKAYILLGFERYHILKTKTLAQSIGIVTAQRSLNTTEGLAWKFKLLKQLFVLDKTDKGHTWTQVINSAQGDTEVKKLSEIEVDVK</sequence>
<evidence type="ECO:0000313" key="2">
    <source>
        <dbReference type="Proteomes" id="UP001152795"/>
    </source>
</evidence>
<name>A0A6S7HKL6_PARCT</name>
<feature type="non-terminal residue" evidence="1">
    <location>
        <position position="1"/>
    </location>
</feature>
<comment type="caution">
    <text evidence="1">The sequence shown here is derived from an EMBL/GenBank/DDBJ whole genome shotgun (WGS) entry which is preliminary data.</text>
</comment>
<dbReference type="Proteomes" id="UP001152795">
    <property type="component" value="Unassembled WGS sequence"/>
</dbReference>
<keyword evidence="2" id="KW-1185">Reference proteome</keyword>